<dbReference type="Pfam" id="PF00270">
    <property type="entry name" value="DEAD"/>
    <property type="match status" value="1"/>
</dbReference>
<dbReference type="GO" id="GO:0005737">
    <property type="term" value="C:cytoplasm"/>
    <property type="evidence" value="ECO:0007669"/>
    <property type="project" value="TreeGrafter"/>
</dbReference>
<name>A0A4P6YVJ8_9LACO</name>
<evidence type="ECO:0000256" key="10">
    <source>
        <dbReference type="ARBA" id="ARBA00022840"/>
    </source>
</evidence>
<comment type="cofactor">
    <cofactor evidence="1">
        <name>Mg(2+)</name>
        <dbReference type="ChEBI" id="CHEBI:18420"/>
    </cofactor>
</comment>
<dbReference type="GO" id="GO:0006260">
    <property type="term" value="P:DNA replication"/>
    <property type="evidence" value="ECO:0007669"/>
    <property type="project" value="InterPro"/>
</dbReference>
<evidence type="ECO:0000313" key="21">
    <source>
        <dbReference type="Proteomes" id="UP000292886"/>
    </source>
</evidence>
<keyword evidence="21" id="KW-1185">Reference proteome</keyword>
<dbReference type="SMART" id="SM00487">
    <property type="entry name" value="DEXDc"/>
    <property type="match status" value="1"/>
</dbReference>
<protein>
    <recommendedName>
        <fullName evidence="16">DNA helicase RecQ</fullName>
        <ecNumber evidence="16">5.6.2.4</ecNumber>
    </recommendedName>
</protein>
<dbReference type="GO" id="GO:0016787">
    <property type="term" value="F:hydrolase activity"/>
    <property type="evidence" value="ECO:0007669"/>
    <property type="project" value="UniProtKB-KW"/>
</dbReference>
<evidence type="ECO:0000259" key="19">
    <source>
        <dbReference type="PROSITE" id="PS51194"/>
    </source>
</evidence>
<evidence type="ECO:0000256" key="1">
    <source>
        <dbReference type="ARBA" id="ARBA00001946"/>
    </source>
</evidence>
<dbReference type="InterPro" id="IPR032284">
    <property type="entry name" value="RecQ_Zn-bd"/>
</dbReference>
<evidence type="ECO:0000256" key="13">
    <source>
        <dbReference type="ARBA" id="ARBA00023204"/>
    </source>
</evidence>
<dbReference type="GO" id="GO:0005524">
    <property type="term" value="F:ATP binding"/>
    <property type="evidence" value="ECO:0007669"/>
    <property type="project" value="UniProtKB-KW"/>
</dbReference>
<dbReference type="NCBIfam" id="TIGR01389">
    <property type="entry name" value="recQ"/>
    <property type="match status" value="1"/>
</dbReference>
<evidence type="ECO:0000259" key="17">
    <source>
        <dbReference type="PROSITE" id="PS50967"/>
    </source>
</evidence>
<dbReference type="InterPro" id="IPR010997">
    <property type="entry name" value="HRDC-like_sf"/>
</dbReference>
<dbReference type="SUPFAM" id="SSF47819">
    <property type="entry name" value="HRDC-like"/>
    <property type="match status" value="1"/>
</dbReference>
<dbReference type="GO" id="GO:0009432">
    <property type="term" value="P:SOS response"/>
    <property type="evidence" value="ECO:0007669"/>
    <property type="project" value="UniProtKB-UniRule"/>
</dbReference>
<dbReference type="NCBIfam" id="TIGR00614">
    <property type="entry name" value="recQ_fam"/>
    <property type="match status" value="1"/>
</dbReference>
<comment type="catalytic activity">
    <reaction evidence="15">
        <text>Couples ATP hydrolysis with the unwinding of duplex DNA by translocating in the 3'-5' direction.</text>
        <dbReference type="EC" id="5.6.2.4"/>
    </reaction>
</comment>
<evidence type="ECO:0000313" key="20">
    <source>
        <dbReference type="EMBL" id="QBO36832.1"/>
    </source>
</evidence>
<evidence type="ECO:0000256" key="14">
    <source>
        <dbReference type="ARBA" id="ARBA00023235"/>
    </source>
</evidence>
<evidence type="ECO:0000256" key="6">
    <source>
        <dbReference type="ARBA" id="ARBA00022763"/>
    </source>
</evidence>
<dbReference type="GO" id="GO:0043590">
    <property type="term" value="C:bacterial nucleoid"/>
    <property type="evidence" value="ECO:0007669"/>
    <property type="project" value="TreeGrafter"/>
</dbReference>
<dbReference type="GO" id="GO:0009378">
    <property type="term" value="F:four-way junction helicase activity"/>
    <property type="evidence" value="ECO:0007669"/>
    <property type="project" value="TreeGrafter"/>
</dbReference>
<dbReference type="KEGG" id="wei:EQG49_10445"/>
<comment type="cofactor">
    <cofactor evidence="2">
        <name>Zn(2+)</name>
        <dbReference type="ChEBI" id="CHEBI:29105"/>
    </cofactor>
</comment>
<feature type="domain" description="Helicase ATP-binding" evidence="18">
    <location>
        <begin position="25"/>
        <end position="194"/>
    </location>
</feature>
<dbReference type="RefSeq" id="WP_133363909.1">
    <property type="nucleotide sequence ID" value="NZ_CP037940.1"/>
</dbReference>
<dbReference type="GO" id="GO:0006310">
    <property type="term" value="P:DNA recombination"/>
    <property type="evidence" value="ECO:0007669"/>
    <property type="project" value="UniProtKB-UniRule"/>
</dbReference>
<evidence type="ECO:0000259" key="18">
    <source>
        <dbReference type="PROSITE" id="PS51192"/>
    </source>
</evidence>
<keyword evidence="6" id="KW-0227">DNA damage</keyword>
<dbReference type="InterPro" id="IPR027417">
    <property type="entry name" value="P-loop_NTPase"/>
</dbReference>
<dbReference type="SMART" id="SM00490">
    <property type="entry name" value="HELICc"/>
    <property type="match status" value="1"/>
</dbReference>
<evidence type="ECO:0000256" key="16">
    <source>
        <dbReference type="NCBIfam" id="TIGR01389"/>
    </source>
</evidence>
<dbReference type="SMART" id="SM00341">
    <property type="entry name" value="HRDC"/>
    <property type="match status" value="1"/>
</dbReference>
<dbReference type="PROSITE" id="PS51194">
    <property type="entry name" value="HELICASE_CTER"/>
    <property type="match status" value="1"/>
</dbReference>
<evidence type="ECO:0000256" key="15">
    <source>
        <dbReference type="ARBA" id="ARBA00034617"/>
    </source>
</evidence>
<dbReference type="Pfam" id="PF00570">
    <property type="entry name" value="HRDC"/>
    <property type="match status" value="1"/>
</dbReference>
<dbReference type="Proteomes" id="UP000292886">
    <property type="component" value="Chromosome"/>
</dbReference>
<dbReference type="InterPro" id="IPR002121">
    <property type="entry name" value="HRDC_dom"/>
</dbReference>
<dbReference type="PROSITE" id="PS51192">
    <property type="entry name" value="HELICASE_ATP_BIND_1"/>
    <property type="match status" value="1"/>
</dbReference>
<evidence type="ECO:0000256" key="4">
    <source>
        <dbReference type="ARBA" id="ARBA00022723"/>
    </source>
</evidence>
<keyword evidence="4" id="KW-0479">Metal-binding</keyword>
<dbReference type="GO" id="GO:0046872">
    <property type="term" value="F:metal ion binding"/>
    <property type="evidence" value="ECO:0007669"/>
    <property type="project" value="UniProtKB-KW"/>
</dbReference>
<dbReference type="SUPFAM" id="SSF46785">
    <property type="entry name" value="Winged helix' DNA-binding domain"/>
    <property type="match status" value="1"/>
</dbReference>
<dbReference type="GO" id="GO:0043138">
    <property type="term" value="F:3'-5' DNA helicase activity"/>
    <property type="evidence" value="ECO:0007669"/>
    <property type="project" value="UniProtKB-EC"/>
</dbReference>
<dbReference type="Gene3D" id="1.10.10.10">
    <property type="entry name" value="Winged helix-like DNA-binding domain superfamily/Winged helix DNA-binding domain"/>
    <property type="match status" value="1"/>
</dbReference>
<dbReference type="EC" id="5.6.2.4" evidence="16"/>
<dbReference type="SMART" id="SM00956">
    <property type="entry name" value="RQC"/>
    <property type="match status" value="1"/>
</dbReference>
<dbReference type="EMBL" id="CP037940">
    <property type="protein sequence ID" value="QBO36832.1"/>
    <property type="molecule type" value="Genomic_DNA"/>
</dbReference>
<dbReference type="Gene3D" id="3.40.50.300">
    <property type="entry name" value="P-loop containing nucleotide triphosphate hydrolases"/>
    <property type="match status" value="2"/>
</dbReference>
<dbReference type="InterPro" id="IPR036388">
    <property type="entry name" value="WH-like_DNA-bd_sf"/>
</dbReference>
<organism evidence="20 21">
    <name type="scientific">Periweissella cryptocerci</name>
    <dbReference type="NCBI Taxonomy" id="2506420"/>
    <lineage>
        <taxon>Bacteria</taxon>
        <taxon>Bacillati</taxon>
        <taxon>Bacillota</taxon>
        <taxon>Bacilli</taxon>
        <taxon>Lactobacillales</taxon>
        <taxon>Lactobacillaceae</taxon>
        <taxon>Periweissella</taxon>
    </lineage>
</organism>
<dbReference type="OrthoDB" id="9763310at2"/>
<dbReference type="SUPFAM" id="SSF52540">
    <property type="entry name" value="P-loop containing nucleoside triphosphate hydrolases"/>
    <property type="match status" value="1"/>
</dbReference>
<evidence type="ECO:0000256" key="11">
    <source>
        <dbReference type="ARBA" id="ARBA00023125"/>
    </source>
</evidence>
<keyword evidence="7 20" id="KW-0378">Hydrolase</keyword>
<feature type="domain" description="Helicase C-terminal" evidence="19">
    <location>
        <begin position="219"/>
        <end position="361"/>
    </location>
</feature>
<reference evidence="21" key="1">
    <citation type="submission" date="2019-03" db="EMBL/GenBank/DDBJ databases">
        <title>Weissella sp. 26KH-42 Genome sequencing.</title>
        <authorList>
            <person name="Heo J."/>
            <person name="Kim S.-J."/>
            <person name="Kim J.-S."/>
            <person name="Hong S.-B."/>
            <person name="Kwon S.-W."/>
        </authorList>
    </citation>
    <scope>NUCLEOTIDE SEQUENCE [LARGE SCALE GENOMIC DNA]</scope>
    <source>
        <strain evidence="21">26KH-42</strain>
    </source>
</reference>
<dbReference type="CDD" id="cd18794">
    <property type="entry name" value="SF2_C_RecQ"/>
    <property type="match status" value="1"/>
</dbReference>
<dbReference type="Pfam" id="PF00271">
    <property type="entry name" value="Helicase_C"/>
    <property type="match status" value="1"/>
</dbReference>
<dbReference type="InterPro" id="IPR001650">
    <property type="entry name" value="Helicase_C-like"/>
</dbReference>
<dbReference type="GO" id="GO:0030894">
    <property type="term" value="C:replisome"/>
    <property type="evidence" value="ECO:0007669"/>
    <property type="project" value="TreeGrafter"/>
</dbReference>
<dbReference type="GO" id="GO:0006281">
    <property type="term" value="P:DNA repair"/>
    <property type="evidence" value="ECO:0007669"/>
    <property type="project" value="UniProtKB-KW"/>
</dbReference>
<keyword evidence="5" id="KW-0547">Nucleotide-binding</keyword>
<dbReference type="CDD" id="cd17920">
    <property type="entry name" value="DEXHc_RecQ"/>
    <property type="match status" value="1"/>
</dbReference>
<dbReference type="AlphaFoldDB" id="A0A4P6YVJ8"/>
<evidence type="ECO:0000256" key="12">
    <source>
        <dbReference type="ARBA" id="ARBA00023172"/>
    </source>
</evidence>
<dbReference type="InterPro" id="IPR011545">
    <property type="entry name" value="DEAD/DEAH_box_helicase_dom"/>
</dbReference>
<dbReference type="InterPro" id="IPR044876">
    <property type="entry name" value="HRDC_dom_sf"/>
</dbReference>
<dbReference type="FunFam" id="3.40.50.300:FF:001389">
    <property type="entry name" value="ATP-dependent DNA helicase RecQ"/>
    <property type="match status" value="1"/>
</dbReference>
<evidence type="ECO:0000256" key="7">
    <source>
        <dbReference type="ARBA" id="ARBA00022801"/>
    </source>
</evidence>
<dbReference type="InterPro" id="IPR018982">
    <property type="entry name" value="RQC_domain"/>
</dbReference>
<dbReference type="Pfam" id="PF09382">
    <property type="entry name" value="RQC"/>
    <property type="match status" value="1"/>
</dbReference>
<keyword evidence="13" id="KW-0234">DNA repair</keyword>
<dbReference type="PROSITE" id="PS50967">
    <property type="entry name" value="HRDC"/>
    <property type="match status" value="1"/>
</dbReference>
<gene>
    <name evidence="20" type="primary">recQ</name>
    <name evidence="20" type="ORF">EQG49_10445</name>
</gene>
<evidence type="ECO:0000256" key="5">
    <source>
        <dbReference type="ARBA" id="ARBA00022741"/>
    </source>
</evidence>
<dbReference type="Pfam" id="PF16124">
    <property type="entry name" value="RecQ_Zn_bind"/>
    <property type="match status" value="1"/>
</dbReference>
<feature type="domain" description="HRDC" evidence="17">
    <location>
        <begin position="523"/>
        <end position="597"/>
    </location>
</feature>
<sequence length="597" mass="66844">MQTAQEVLKTVYGYDDFREGQADIINAVLAGKRTLGIMPTGGGKSITYQIPALMLDGITMVVSPLISLMKNQVDELVTAGISATMINSSLTTAEYQERIDGLEHEAYKLFFVAPERLDDPYFYQLIQRLPLDLVVIDEVHVLSQWGHDFRPSYLRAVAAIDNLANLPNVMALTATATERVQADLERILHIEATVKTGFARANLAIKIEKGLSNSEKQRFIVDYVAEHQEDVGIIYAGTRKKVDELAAILKARGIKAGRYHAGMGDAEREQAQNDFLYDELDVIVATNAFGMGINKTNVRYVIHLTMPGSIESYYQEIGRAGRDGLPSESILLYSSADIRLQRFFIDNSDNQEPEYRQNELTKLREMTNFASTAMCLQRYIIQYFGQDMENCGKCSNCTDTRELVDMTEAAQKVMSNIIRMNSKTNGTYSRTQVVNVLRGRLPENMAWTHFDELPTYGLMDRWTLKNLNAFVDSLVADGYLNVAGEFNGLQVSTTGADVLKGEQTVMQREQRKVSGTSNPRVKTEAGGPMFEKLRELRLEIAREKGIPPFMVFSDQVLMNLVRAHPTTLNELLDVSGIGEKKADQYGGEFLAVLNEEL</sequence>
<dbReference type="InterPro" id="IPR014001">
    <property type="entry name" value="Helicase_ATP-bd"/>
</dbReference>
<evidence type="ECO:0000256" key="9">
    <source>
        <dbReference type="ARBA" id="ARBA00022833"/>
    </source>
</evidence>
<dbReference type="InterPro" id="IPR006293">
    <property type="entry name" value="DNA_helicase_ATP-dep_RecQ_bac"/>
</dbReference>
<dbReference type="GO" id="GO:0003677">
    <property type="term" value="F:DNA binding"/>
    <property type="evidence" value="ECO:0007669"/>
    <property type="project" value="UniProtKB-KW"/>
</dbReference>
<comment type="similarity">
    <text evidence="3">Belongs to the helicase family. RecQ subfamily.</text>
</comment>
<dbReference type="PANTHER" id="PTHR13710:SF105">
    <property type="entry name" value="ATP-DEPENDENT DNA HELICASE Q1"/>
    <property type="match status" value="1"/>
</dbReference>
<evidence type="ECO:0000256" key="8">
    <source>
        <dbReference type="ARBA" id="ARBA00022806"/>
    </source>
</evidence>
<dbReference type="Gene3D" id="1.10.150.80">
    <property type="entry name" value="HRDC domain"/>
    <property type="match status" value="1"/>
</dbReference>
<evidence type="ECO:0000256" key="3">
    <source>
        <dbReference type="ARBA" id="ARBA00005446"/>
    </source>
</evidence>
<dbReference type="InterPro" id="IPR036390">
    <property type="entry name" value="WH_DNA-bd_sf"/>
</dbReference>
<dbReference type="InterPro" id="IPR004589">
    <property type="entry name" value="DNA_helicase_ATP-dep_RecQ"/>
</dbReference>
<keyword evidence="9" id="KW-0862">Zinc</keyword>
<proteinExistence type="inferred from homology"/>
<keyword evidence="12" id="KW-0233">DNA recombination</keyword>
<keyword evidence="11" id="KW-0238">DNA-binding</keyword>
<accession>A0A4P6YVJ8</accession>
<keyword evidence="14" id="KW-0413">Isomerase</keyword>
<dbReference type="PANTHER" id="PTHR13710">
    <property type="entry name" value="DNA HELICASE RECQ FAMILY MEMBER"/>
    <property type="match status" value="1"/>
</dbReference>
<keyword evidence="8 20" id="KW-0347">Helicase</keyword>
<evidence type="ECO:0000256" key="2">
    <source>
        <dbReference type="ARBA" id="ARBA00001947"/>
    </source>
</evidence>
<keyword evidence="10" id="KW-0067">ATP-binding</keyword>